<dbReference type="SUPFAM" id="SSF57716">
    <property type="entry name" value="Glucocorticoid receptor-like (DNA-binding domain)"/>
    <property type="match status" value="2"/>
</dbReference>
<feature type="compositionally biased region" description="Basic and acidic residues" evidence="5">
    <location>
        <begin position="510"/>
        <end position="527"/>
    </location>
</feature>
<dbReference type="PROSITE" id="PS50023">
    <property type="entry name" value="LIM_DOMAIN_2"/>
    <property type="match status" value="1"/>
</dbReference>
<feature type="region of interest" description="Disordered" evidence="5">
    <location>
        <begin position="158"/>
        <end position="239"/>
    </location>
</feature>
<feature type="region of interest" description="Disordered" evidence="5">
    <location>
        <begin position="546"/>
        <end position="636"/>
    </location>
</feature>
<evidence type="ECO:0000259" key="6">
    <source>
        <dbReference type="PROSITE" id="PS50023"/>
    </source>
</evidence>
<feature type="region of interest" description="Disordered" evidence="5">
    <location>
        <begin position="1"/>
        <end position="26"/>
    </location>
</feature>
<feature type="compositionally biased region" description="Basic and acidic residues" evidence="5">
    <location>
        <begin position="225"/>
        <end position="236"/>
    </location>
</feature>
<feature type="compositionally biased region" description="Basic and acidic residues" evidence="5">
    <location>
        <begin position="869"/>
        <end position="885"/>
    </location>
</feature>
<reference evidence="7" key="2">
    <citation type="submission" date="2025-08" db="UniProtKB">
        <authorList>
            <consortium name="Ensembl"/>
        </authorList>
    </citation>
    <scope>IDENTIFICATION</scope>
</reference>
<dbReference type="InterPro" id="IPR001781">
    <property type="entry name" value="Znf_LIM"/>
</dbReference>
<feature type="compositionally biased region" description="Polar residues" evidence="5">
    <location>
        <begin position="557"/>
        <end position="586"/>
    </location>
</feature>
<dbReference type="GO" id="GO:0046872">
    <property type="term" value="F:metal ion binding"/>
    <property type="evidence" value="ECO:0007669"/>
    <property type="project" value="UniProtKB-KW"/>
</dbReference>
<feature type="compositionally biased region" description="Low complexity" evidence="5">
    <location>
        <begin position="546"/>
        <end position="556"/>
    </location>
</feature>
<evidence type="ECO:0000313" key="8">
    <source>
        <dbReference type="Proteomes" id="UP000314982"/>
    </source>
</evidence>
<dbReference type="GeneTree" id="ENSGT00940000158377"/>
<dbReference type="STRING" id="62062.ENSHHUP00000088086"/>
<evidence type="ECO:0000256" key="2">
    <source>
        <dbReference type="ARBA" id="ARBA00022833"/>
    </source>
</evidence>
<organism evidence="7 8">
    <name type="scientific">Hucho hucho</name>
    <name type="common">huchen</name>
    <dbReference type="NCBI Taxonomy" id="62062"/>
    <lineage>
        <taxon>Eukaryota</taxon>
        <taxon>Metazoa</taxon>
        <taxon>Chordata</taxon>
        <taxon>Craniata</taxon>
        <taxon>Vertebrata</taxon>
        <taxon>Euteleostomi</taxon>
        <taxon>Actinopterygii</taxon>
        <taxon>Neopterygii</taxon>
        <taxon>Teleostei</taxon>
        <taxon>Protacanthopterygii</taxon>
        <taxon>Salmoniformes</taxon>
        <taxon>Salmonidae</taxon>
        <taxon>Salmoninae</taxon>
        <taxon>Hucho</taxon>
    </lineage>
</organism>
<feature type="compositionally biased region" description="Basic and acidic residues" evidence="5">
    <location>
        <begin position="899"/>
        <end position="944"/>
    </location>
</feature>
<evidence type="ECO:0000256" key="4">
    <source>
        <dbReference type="PROSITE-ProRule" id="PRU00125"/>
    </source>
</evidence>
<proteinExistence type="predicted"/>
<reference evidence="7" key="3">
    <citation type="submission" date="2025-09" db="UniProtKB">
        <authorList>
            <consortium name="Ensembl"/>
        </authorList>
    </citation>
    <scope>IDENTIFICATION</scope>
</reference>
<sequence>METMNTLRRSQSLRSLSGSGVQERSWESSKFSLWDNKKSVSQLVQQYQSCVELSTSETNEEKASLSFSSAREEMSVGLVSPWRRLENRGDQLDRLGTGSGSFLLSRSRSMDHLPQRDRAPEGTSALRALFESKATLQEDFYSYPRLNVASPASRVVAGIQSSEKEKDRPLGARRGYNTEGTHGRKDNTQSERRKTISDVPESSVRGSRLTTPDDRRSLQLSYRDTPSRQGRDRERTSSSVRDISALYLSRVAAAESPGSSTHTKSSSSSGKKTTGSKFQLPEKEICSACLTPVYPMEKMVANKLVLHNNCFCCKHCKKKLSIRNYSSLYGEFYCISHYDQLFKRKGNYDEGFGHKQHKDRWLPKPQEPEPDNKNDKKITKGLTRSKGPEANMTVGDFVDGLAEPSAGVRWGKSVREPISNSSPDSRNKLKHSWPPEKKWTGVSRPSAQQVNTPKPNVPVTDTPTQERSLINHRSENLAGKNTPKSNQVEVRKEVLSGQDKIHPTATASGRKTDVIDSPEAPHAEKARPWSVSSKRGLFQQETVTTVKTAVSSSRTVPGSSVTTTKQETEQVNSTPSTVKKCSSISDGKTDSAGKTKKSVRFSPSLDDDLDKEDSPSASVLNSERENENQNGHPGYASVEEIDNNITMKQDHLSVEAEEREVQSEAIYNPYQYNSHENITDPYEYNSHEKMEGLNGEHVDSRQASVAEHAGIGISQENPQFEVPVAVNTNSESLNGLLLTSDTVDEPYVVQVNDHSTPEAKTVNLPEPAGKMDIGAEELEQFDSVDQKVRESEPNLDEKNRTNNENQLDGSDEVRHQEMTVDQSKSVGRSNSLKSSVNKQNEKTPMKKGGSWSNRKSPLSKLFMSGGNEKTNKAETTDKKKPDAKPRSILGKLFQSSPDKGPDLKKTQENKADTEDERKETVNVQTEEKHVEGMKDEAFDTEKGTGSDLAKPSPLEQPEGVSNVIENSLSVDLNPFNSVLIESNTTDTLPSLESTVPLTVPDFTGDILSPVEPNLLASGYISSVLDAEDMHPFSDPEPTSQRSEVESLSIFDTVMPVSSDLNSSATVVNDTEMPVADKILEASTDQTLISKSGDEVSCPDPGPLWDTVDDPFGNGVNSRPAVPLSTETNPDASLNLMNQMFGVLGVEENNLSEGGLFNLGGEVSQESPNPFDPPQPQEEIFMNVSGDTSSSTVSLSHDFLSANAPAADSFSILGSQMKSTENQDIFGIGNEFIVPDQARQGETNTTEQDHTEMQSQHLFDLSTPTPIQAVSNDVDFDIFGTECSISFPAQSPASNVFGQDGTDPFADPYTFSDDIFGMSHNSVSGDIVTEKPSQTNSNSSTFDDFLGLETPEIAITPVAPAQSQSLFTDDTFSSEPVIQPSSAPSNPDMFMDGFLDPIGGNTATTTVTATSASDNSWMDDFLG</sequence>
<feature type="region of interest" description="Disordered" evidence="5">
    <location>
        <begin position="471"/>
        <end position="490"/>
    </location>
</feature>
<dbReference type="Proteomes" id="UP000314982">
    <property type="component" value="Unassembled WGS sequence"/>
</dbReference>
<evidence type="ECO:0000313" key="7">
    <source>
        <dbReference type="Ensembl" id="ENSHHUP00000088086.1"/>
    </source>
</evidence>
<dbReference type="Gene3D" id="2.10.110.10">
    <property type="entry name" value="Cysteine Rich Protein"/>
    <property type="match status" value="1"/>
</dbReference>
<name>A0A4W5RE07_9TELE</name>
<feature type="compositionally biased region" description="Basic and acidic residues" evidence="5">
    <location>
        <begin position="785"/>
        <end position="801"/>
    </location>
</feature>
<keyword evidence="3 4" id="KW-0440">LIM domain</keyword>
<feature type="compositionally biased region" description="Basic and acidic residues" evidence="5">
    <location>
        <begin position="181"/>
        <end position="196"/>
    </location>
</feature>
<feature type="compositionally biased region" description="Basic and acidic residues" evidence="5">
    <location>
        <begin position="354"/>
        <end position="378"/>
    </location>
</feature>
<keyword evidence="8" id="KW-1185">Reference proteome</keyword>
<feature type="domain" description="LIM zinc-binding" evidence="6">
    <location>
        <begin position="284"/>
        <end position="344"/>
    </location>
</feature>
<feature type="compositionally biased region" description="Polar residues" evidence="5">
    <location>
        <begin position="819"/>
        <end position="838"/>
    </location>
</feature>
<feature type="region of interest" description="Disordered" evidence="5">
    <location>
        <begin position="412"/>
        <end position="464"/>
    </location>
</feature>
<feature type="region of interest" description="Disordered" evidence="5">
    <location>
        <begin position="254"/>
        <end position="276"/>
    </location>
</feature>
<feature type="compositionally biased region" description="Low complexity" evidence="5">
    <location>
        <begin position="256"/>
        <end position="276"/>
    </location>
</feature>
<evidence type="ECO:0000256" key="1">
    <source>
        <dbReference type="ARBA" id="ARBA00022723"/>
    </source>
</evidence>
<reference evidence="8" key="1">
    <citation type="submission" date="2018-06" db="EMBL/GenBank/DDBJ databases">
        <title>Genome assembly of Danube salmon.</title>
        <authorList>
            <person name="Macqueen D.J."/>
            <person name="Gundappa M.K."/>
        </authorList>
    </citation>
    <scope>NUCLEOTIDE SEQUENCE [LARGE SCALE GENOMIC DNA]</scope>
</reference>
<protein>
    <recommendedName>
        <fullName evidence="6">LIM zinc-binding domain-containing protein</fullName>
    </recommendedName>
</protein>
<accession>A0A4W5RE07</accession>
<feature type="compositionally biased region" description="Polar residues" evidence="5">
    <location>
        <begin position="443"/>
        <end position="464"/>
    </location>
</feature>
<keyword evidence="2 4" id="KW-0862">Zinc</keyword>
<evidence type="ECO:0000256" key="5">
    <source>
        <dbReference type="SAM" id="MobiDB-lite"/>
    </source>
</evidence>
<dbReference type="Ensembl" id="ENSHHUT00000090827.1">
    <property type="protein sequence ID" value="ENSHHUP00000088086.1"/>
    <property type="gene ID" value="ENSHHUG00000050916.1"/>
</dbReference>
<evidence type="ECO:0000256" key="3">
    <source>
        <dbReference type="ARBA" id="ARBA00023038"/>
    </source>
</evidence>
<feature type="region of interest" description="Disordered" evidence="5">
    <location>
        <begin position="354"/>
        <end position="398"/>
    </location>
</feature>
<dbReference type="Pfam" id="PF00412">
    <property type="entry name" value="LIM"/>
    <property type="match status" value="1"/>
</dbReference>
<dbReference type="PANTHER" id="PTHR24206">
    <property type="entry name" value="OS06G0237300 PROTEIN"/>
    <property type="match status" value="1"/>
</dbReference>
<feature type="region of interest" description="Disordered" evidence="5">
    <location>
        <begin position="495"/>
        <end position="533"/>
    </location>
</feature>
<dbReference type="SMART" id="SM00132">
    <property type="entry name" value="LIM"/>
    <property type="match status" value="1"/>
</dbReference>
<keyword evidence="1 4" id="KW-0479">Metal-binding</keyword>
<feature type="compositionally biased region" description="Low complexity" evidence="5">
    <location>
        <begin position="7"/>
        <end position="20"/>
    </location>
</feature>
<feature type="region of interest" description="Disordered" evidence="5">
    <location>
        <begin position="785"/>
        <end position="959"/>
    </location>
</feature>